<gene>
    <name evidence="2" type="ORF">ACFPJ5_12385</name>
</gene>
<organism evidence="2 3">
    <name type="scientific">Salinirubrum litoreum</name>
    <dbReference type="NCBI Taxonomy" id="1126234"/>
    <lineage>
        <taxon>Archaea</taxon>
        <taxon>Methanobacteriati</taxon>
        <taxon>Methanobacteriota</taxon>
        <taxon>Stenosarchaea group</taxon>
        <taxon>Halobacteria</taxon>
        <taxon>Halobacteriales</taxon>
        <taxon>Haloferacaceae</taxon>
        <taxon>Salinirubrum</taxon>
    </lineage>
</organism>
<dbReference type="RefSeq" id="WP_227229978.1">
    <property type="nucleotide sequence ID" value="NZ_JAJCVJ010000002.1"/>
</dbReference>
<dbReference type="EMBL" id="JBHSKX010000002">
    <property type="protein sequence ID" value="MFC5367732.1"/>
    <property type="molecule type" value="Genomic_DNA"/>
</dbReference>
<reference evidence="2 3" key="1">
    <citation type="journal article" date="2019" name="Int. J. Syst. Evol. Microbiol.">
        <title>The Global Catalogue of Microorganisms (GCM) 10K type strain sequencing project: providing services to taxonomists for standard genome sequencing and annotation.</title>
        <authorList>
            <consortium name="The Broad Institute Genomics Platform"/>
            <consortium name="The Broad Institute Genome Sequencing Center for Infectious Disease"/>
            <person name="Wu L."/>
            <person name="Ma J."/>
        </authorList>
    </citation>
    <scope>NUCLEOTIDE SEQUENCE [LARGE SCALE GENOMIC DNA]</scope>
    <source>
        <strain evidence="2 3">CGMCC 1.12237</strain>
    </source>
</reference>
<accession>A0ABD5RD31</accession>
<sequence length="93" mass="10196">MTRELLQQASDELRQASELAPEDVTERIYEQSNQLAKLATADRGPDHGRLARHTNALAEIADSLDEAGAGEAADHVRDARSLISEYRKDLPGV</sequence>
<evidence type="ECO:0000313" key="3">
    <source>
        <dbReference type="Proteomes" id="UP001596201"/>
    </source>
</evidence>
<dbReference type="InterPro" id="IPR055975">
    <property type="entry name" value="DUF7553"/>
</dbReference>
<proteinExistence type="predicted"/>
<feature type="region of interest" description="Disordered" evidence="1">
    <location>
        <begin position="1"/>
        <end position="21"/>
    </location>
</feature>
<evidence type="ECO:0000313" key="2">
    <source>
        <dbReference type="EMBL" id="MFC5367732.1"/>
    </source>
</evidence>
<protein>
    <submittedName>
        <fullName evidence="2">Uncharacterized protein</fullName>
    </submittedName>
</protein>
<dbReference type="Proteomes" id="UP001596201">
    <property type="component" value="Unassembled WGS sequence"/>
</dbReference>
<comment type="caution">
    <text evidence="2">The sequence shown here is derived from an EMBL/GenBank/DDBJ whole genome shotgun (WGS) entry which is preliminary data.</text>
</comment>
<dbReference type="Pfam" id="PF24430">
    <property type="entry name" value="DUF7553"/>
    <property type="match status" value="1"/>
</dbReference>
<evidence type="ECO:0000256" key="1">
    <source>
        <dbReference type="SAM" id="MobiDB-lite"/>
    </source>
</evidence>
<feature type="compositionally biased region" description="Polar residues" evidence="1">
    <location>
        <begin position="1"/>
        <end position="10"/>
    </location>
</feature>
<name>A0ABD5RD31_9EURY</name>
<dbReference type="AlphaFoldDB" id="A0ABD5RD31"/>
<keyword evidence="3" id="KW-1185">Reference proteome</keyword>